<dbReference type="Proteomes" id="UP000095280">
    <property type="component" value="Unplaced"/>
</dbReference>
<keyword evidence="1" id="KW-0547">Nucleotide-binding</keyword>
<feature type="region of interest" description="Disordered" evidence="4">
    <location>
        <begin position="746"/>
        <end position="884"/>
    </location>
</feature>
<dbReference type="GO" id="GO:0005524">
    <property type="term" value="F:ATP binding"/>
    <property type="evidence" value="ECO:0007669"/>
    <property type="project" value="UniProtKB-KW"/>
</dbReference>
<feature type="region of interest" description="Disordered" evidence="4">
    <location>
        <begin position="1027"/>
        <end position="1048"/>
    </location>
</feature>
<dbReference type="GO" id="GO:0006338">
    <property type="term" value="P:chromatin remodeling"/>
    <property type="evidence" value="ECO:0007669"/>
    <property type="project" value="InterPro"/>
</dbReference>
<accession>A0A1I8F6H7</accession>
<evidence type="ECO:0000256" key="1">
    <source>
        <dbReference type="ARBA" id="ARBA00022741"/>
    </source>
</evidence>
<feature type="compositionally biased region" description="Low complexity" evidence="4">
    <location>
        <begin position="958"/>
        <end position="973"/>
    </location>
</feature>
<evidence type="ECO:0000256" key="3">
    <source>
        <dbReference type="ARBA" id="ARBA00022840"/>
    </source>
</evidence>
<proteinExistence type="predicted"/>
<dbReference type="Gene3D" id="3.40.50.300">
    <property type="entry name" value="P-loop containing nucleotide triphosphate hydrolases"/>
    <property type="match status" value="2"/>
</dbReference>
<evidence type="ECO:0000313" key="6">
    <source>
        <dbReference type="WBParaSite" id="maker-unitig_21734-snap-gene-0.2-mRNA-1"/>
    </source>
</evidence>
<protein>
    <submittedName>
        <fullName evidence="6">SNF2_N domain-containing protein</fullName>
    </submittedName>
</protein>
<dbReference type="SUPFAM" id="SSF52540">
    <property type="entry name" value="P-loop containing nucleoside triphosphate hydrolases"/>
    <property type="match status" value="1"/>
</dbReference>
<reference evidence="6" key="1">
    <citation type="submission" date="2016-11" db="UniProtKB">
        <authorList>
            <consortium name="WormBaseParasite"/>
        </authorList>
    </citation>
    <scope>IDENTIFICATION</scope>
</reference>
<feature type="region of interest" description="Disordered" evidence="4">
    <location>
        <begin position="941"/>
        <end position="991"/>
    </location>
</feature>
<feature type="region of interest" description="Disordered" evidence="4">
    <location>
        <begin position="316"/>
        <end position="338"/>
    </location>
</feature>
<feature type="compositionally biased region" description="Acidic residues" evidence="4">
    <location>
        <begin position="1030"/>
        <end position="1040"/>
    </location>
</feature>
<dbReference type="InterPro" id="IPR049730">
    <property type="entry name" value="SNF2/RAD54-like_C"/>
</dbReference>
<feature type="compositionally biased region" description="Basic residues" evidence="4">
    <location>
        <begin position="811"/>
        <end position="826"/>
    </location>
</feature>
<dbReference type="PANTHER" id="PTHR47157">
    <property type="entry name" value="CHROMODOMAIN-HELICASE-DNA-BINDING PROTEIN 1-LIKE"/>
    <property type="match status" value="1"/>
</dbReference>
<dbReference type="WBParaSite" id="maker-unitig_21734-snap-gene-0.2-mRNA-1">
    <property type="protein sequence ID" value="maker-unitig_21734-snap-gene-0.2-mRNA-1"/>
    <property type="gene ID" value="maker-unitig_21734-snap-gene-0.2"/>
</dbReference>
<keyword evidence="3" id="KW-0067">ATP-binding</keyword>
<dbReference type="AlphaFoldDB" id="A0A1I8F6H7"/>
<feature type="compositionally biased region" description="Basic and acidic residues" evidence="4">
    <location>
        <begin position="777"/>
        <end position="792"/>
    </location>
</feature>
<feature type="compositionally biased region" description="Basic and acidic residues" evidence="4">
    <location>
        <begin position="841"/>
        <end position="860"/>
    </location>
</feature>
<evidence type="ECO:0000256" key="4">
    <source>
        <dbReference type="SAM" id="MobiDB-lite"/>
    </source>
</evidence>
<dbReference type="GO" id="GO:0006281">
    <property type="term" value="P:DNA repair"/>
    <property type="evidence" value="ECO:0007669"/>
    <property type="project" value="InterPro"/>
</dbReference>
<dbReference type="GO" id="GO:0003678">
    <property type="term" value="F:DNA helicase activity"/>
    <property type="evidence" value="ECO:0007669"/>
    <property type="project" value="InterPro"/>
</dbReference>
<keyword evidence="5" id="KW-1185">Reference proteome</keyword>
<dbReference type="InterPro" id="IPR027417">
    <property type="entry name" value="P-loop_NTPase"/>
</dbReference>
<name>A0A1I8F6H7_9PLAT</name>
<evidence type="ECO:0000313" key="5">
    <source>
        <dbReference type="Proteomes" id="UP000095280"/>
    </source>
</evidence>
<sequence length="1158" mass="125430">QSAVSGPGSGRLLLAVVVPLRQVLRVRAGNGRAQVLAVSGPTFEEQLASLVSNAAPAAGLGSVAIANDPMPVRDAEEAELVSELRNLAQSVSSSRSIERRQLRLTYLSGLPAQQDGWPAVSPTRTPQVTYYGPDIAKVFVFGKWHPMPRQLCAYGDAGVARWAPRVPAKPWLPSLAAIRDVLAARRQTWPRPLQLRPALTGIATGDNYIGEHRDKRARTSTPLRPYPLMGEKRAAGAGRLQPAGDCNAPTNSHWTLHSLPKRKRARHPSRDNYQVFAPELAWRQVFLRPRRHPRRRDGPGQNSAESVAFLLGLHGGRRRGGRQRPLPESSPCGATPATRREECLRGRAAAGDWTLLLLHLMQLCLKDEEFFRANFHSTPWCRRGSSITRIRTRSCTRGTAGSQCQLPLHPDRTPIQNNLDELFTLLSFVAPKVFRLKFRALYEILKPFPAAPHQRGHAFDTATGNKTRLLNIQMQLRKCINHPYLFDGVEPEPFQPGEHLVTASAKLILIDRLLKYLKANGHKASRNERLDGSVRGEEALPGAVKNFNQTAETFVFLLSTRAAAGSGLNLVSADTVIFVDSATSIRQNDLQAAARVQHRIGQTRNVKIIRLAGKNTIEEIILRRAETKLALTKQVIGHGKFSLGFDDADKAKEADASKQSNREVAGSGLSPRNRLRLVNRVSASNAVASATSAAAAEEEAAATHMYMWEGKDYSSGAANIDQLEAKDETALQALLTDLRVKETAEAGAGRGLRGQQASGALTQLPDAASSRRQARRPLTEAEKVERRAKREAAAAAAPPRRRRRCDAGRSAVRRSGARPASTRRIRFAMATDSSDEEAADDEPRGVGDIGEDKRSRAELRHRGRRRAAGGPGGRRRHRLPVGRRRRALAGSGGVFAALDAAWPKSGVGAAYEAASAVGRPAAGRFTPAAAGQAARWRDLLRPAGCPGLQPPGPANRWRALSSRPAQRPSAASPNRPPRRARPDAVASVPQHLPRLGHGLSAGLGWYGVERNLQKLLARRGVPAFQRQPEINDESAEESEAEVAAAAPEPKRPRLALGRHFHRLPGRPGRRPAGGGRDQLARYLLAYDADVQLTVPAGAAAAAPQGQLDFLVTLLDTGDGRGPGGAIAVPGVGARLRGGRALPSCGGFFSQSGCLRLYF</sequence>
<feature type="compositionally biased region" description="Basic residues" evidence="4">
    <location>
        <begin position="861"/>
        <end position="884"/>
    </location>
</feature>
<dbReference type="InterPro" id="IPR031053">
    <property type="entry name" value="ALC1"/>
</dbReference>
<organism evidence="5 6">
    <name type="scientific">Macrostomum lignano</name>
    <dbReference type="NCBI Taxonomy" id="282301"/>
    <lineage>
        <taxon>Eukaryota</taxon>
        <taxon>Metazoa</taxon>
        <taxon>Spiralia</taxon>
        <taxon>Lophotrochozoa</taxon>
        <taxon>Platyhelminthes</taxon>
        <taxon>Rhabditophora</taxon>
        <taxon>Macrostomorpha</taxon>
        <taxon>Macrostomida</taxon>
        <taxon>Macrostomidae</taxon>
        <taxon>Macrostomum</taxon>
    </lineage>
</organism>
<dbReference type="PANTHER" id="PTHR47157:SF1">
    <property type="entry name" value="CHROMODOMAIN-HELICASE-DNA-BINDING PROTEIN 1-LIKE"/>
    <property type="match status" value="1"/>
</dbReference>
<keyword evidence="2" id="KW-0378">Hydrolase</keyword>
<dbReference type="GO" id="GO:0016787">
    <property type="term" value="F:hydrolase activity"/>
    <property type="evidence" value="ECO:0007669"/>
    <property type="project" value="UniProtKB-KW"/>
</dbReference>
<evidence type="ECO:0000256" key="2">
    <source>
        <dbReference type="ARBA" id="ARBA00022801"/>
    </source>
</evidence>
<dbReference type="CDD" id="cd18793">
    <property type="entry name" value="SF2_C_SNF"/>
    <property type="match status" value="1"/>
</dbReference>